<evidence type="ECO:0000313" key="2">
    <source>
        <dbReference type="EMBL" id="KAK7065486.1"/>
    </source>
</evidence>
<dbReference type="EMBL" id="JAXCGZ010020773">
    <property type="protein sequence ID" value="KAK7065486.1"/>
    <property type="molecule type" value="Genomic_DNA"/>
</dbReference>
<feature type="compositionally biased region" description="Polar residues" evidence="1">
    <location>
        <begin position="884"/>
        <end position="897"/>
    </location>
</feature>
<sequence>MKWRRITEFVLSLKPKISSFQGKETVSSVSNICHSYEVRGTASHNWTGKSRLIQNDVNDFCGFDSIDQIGENFSPKLYMYDDGKESYKDQVEKIDNENEIFCDYSKILQVIKHTPCSFEKDQICKINLSKFIVPYSSIQYREIQSVTIDNASIIFCEPLISNYFLPFATNDTPEHKEWTLISKVVVSGQESCNFITFKRSIVSKCEGLLEAASPERRLETVQPETGIRSNENSIVESTVCSLSFRDKGTSLCKNIQFDKVNRSLPVDSWYKSATLATSQLENQESSHKINGNLDMIKYLSGLENETSGIEMIRRIKIGNPESENEILELTCARNDHEGKEFIPFSSRATSLVNHSPSSTISSRLSGCSIFSVYPKSHVDVNDSVLNFQNKTSQENDSYKYEGHSSICTSRDEDKRSSSDGNILTFVKSHIPEFVYWKNSQQYEIEIEQEYPVIMSSLVLGANMLNSEVATRNCKKHFIENDNSLESKVFQSGICTSFLQKITQSEETHKRDESKRRETEIKQHKNEETYKKDKSKKRESEIKQQGKREANSCKERKAETSKSNTRKRENVSRKKEIRTKARENETKRRENRIKIKENDKKQKSVTEKRENETIIPKDEAKKIEGKSKINRQKRIRFQTERNYLKLQTPGIKAVTYWESRKDRDVDTLQNYNKEKNNVLNERKKGDSPEARKTTVIGKKKEENRVKKRVESNYNTGNEVNQREKYGINRISDLKRKKINETLIGTIEGSGALERRKIESIPIRDICKRGPHKIQCREREDKHIRKCFNVKSKMSKAQENCAKKYHDYNAHERKTGIVRKIYKGEKNKGKKIVFNTKEKSGHSTKTLEGFLLVKREESKHRRAEHNIQKKGKCENTAAKKPYAVNNETQTIKMGISDTSGKNKHDKYETTQTDNIRKRKSYEYSCKEDCPSKKRKIRSLEGERNGRSENCKVTEKVSDRKEKGHTEKEEENTVHSVVSTEYPFSDAVISNLEEPFDINDIPPTDEMKYDTLIEDRIQEKSKLFETKSMISHLNNRNSASLRKTYSCSKHKKRKILNSRYMKSKSREQNIYAKDNSARNKTTDFIIAKPDHVCTTKPASTNCKRRMRSYPKSVHWFDDVSSLNSNNKSIVCSKKKKNVSKSKSILKKRNYQEGLFSYHSDQKSQDNTDTNCPENQSTSTIIKKPTDRKNPKFFKSKFALESYISSLTCTSSAKCIPPQFFTRSKSFELLKHRYPPYTHGRDEERLNSCSNIPGISDVNNSSHPSLDTLQHEVLHPLIDNSPDWISPFHKDKLSRRSQELYDIFSEMDSHIKVPYKLFKMYRRKQSDAFKLSDSYCANCRKGFNQDLSAHPLELHIRREGQATQK</sequence>
<accession>A0AAN8WKB7</accession>
<feature type="compositionally biased region" description="Polar residues" evidence="1">
    <location>
        <begin position="1163"/>
        <end position="1177"/>
    </location>
</feature>
<protein>
    <submittedName>
        <fullName evidence="2">Uncharacterized protein</fullName>
    </submittedName>
</protein>
<organism evidence="2 3">
    <name type="scientific">Halocaridina rubra</name>
    <name type="common">Hawaiian red shrimp</name>
    <dbReference type="NCBI Taxonomy" id="373956"/>
    <lineage>
        <taxon>Eukaryota</taxon>
        <taxon>Metazoa</taxon>
        <taxon>Ecdysozoa</taxon>
        <taxon>Arthropoda</taxon>
        <taxon>Crustacea</taxon>
        <taxon>Multicrustacea</taxon>
        <taxon>Malacostraca</taxon>
        <taxon>Eumalacostraca</taxon>
        <taxon>Eucarida</taxon>
        <taxon>Decapoda</taxon>
        <taxon>Pleocyemata</taxon>
        <taxon>Caridea</taxon>
        <taxon>Atyoidea</taxon>
        <taxon>Atyidae</taxon>
        <taxon>Halocaridina</taxon>
    </lineage>
</organism>
<keyword evidence="3" id="KW-1185">Reference proteome</keyword>
<feature type="region of interest" description="Disordered" evidence="1">
    <location>
        <begin position="884"/>
        <end position="911"/>
    </location>
</feature>
<proteinExistence type="predicted"/>
<feature type="compositionally biased region" description="Basic and acidic residues" evidence="1">
    <location>
        <begin position="931"/>
        <end position="970"/>
    </location>
</feature>
<feature type="region of interest" description="Disordered" evidence="1">
    <location>
        <begin position="931"/>
        <end position="973"/>
    </location>
</feature>
<feature type="region of interest" description="Disordered" evidence="1">
    <location>
        <begin position="1155"/>
        <end position="1182"/>
    </location>
</feature>
<comment type="caution">
    <text evidence="2">The sequence shown here is derived from an EMBL/GenBank/DDBJ whole genome shotgun (WGS) entry which is preliminary data.</text>
</comment>
<reference evidence="2 3" key="1">
    <citation type="submission" date="2023-11" db="EMBL/GenBank/DDBJ databases">
        <title>Halocaridina rubra genome assembly.</title>
        <authorList>
            <person name="Smith C."/>
        </authorList>
    </citation>
    <scope>NUCLEOTIDE SEQUENCE [LARGE SCALE GENOMIC DNA]</scope>
    <source>
        <strain evidence="2">EP-1</strain>
        <tissue evidence="2">Whole</tissue>
    </source>
</reference>
<feature type="region of interest" description="Disordered" evidence="1">
    <location>
        <begin position="503"/>
        <end position="610"/>
    </location>
</feature>
<gene>
    <name evidence="2" type="ORF">SK128_007196</name>
</gene>
<evidence type="ECO:0000256" key="1">
    <source>
        <dbReference type="SAM" id="MobiDB-lite"/>
    </source>
</evidence>
<name>A0AAN8WKB7_HALRR</name>
<evidence type="ECO:0000313" key="3">
    <source>
        <dbReference type="Proteomes" id="UP001381693"/>
    </source>
</evidence>
<dbReference type="Proteomes" id="UP001381693">
    <property type="component" value="Unassembled WGS sequence"/>
</dbReference>
<feature type="region of interest" description="Disordered" evidence="1">
    <location>
        <begin position="395"/>
        <end position="418"/>
    </location>
</feature>